<evidence type="ECO:0000313" key="1">
    <source>
        <dbReference type="EMBL" id="MSS84533.1"/>
    </source>
</evidence>
<name>A0A6N7W7P9_9ACTO</name>
<sequence length="149" mass="16956">METLESDLSELTPTIDIMNGISEDEVIERLAQSGIRVEYAELPRGMWGFYSLEWRLVTLRVGMPHMYRLPTLLHECGHVARMDNGHQCSKVEKAIDEDVALALINPADFKWAETHVGYHTGGIAHELEVPKWVVRAYRRVLLKQMQGAA</sequence>
<comment type="caution">
    <text evidence="1">The sequence shown here is derived from an EMBL/GenBank/DDBJ whole genome shotgun (WGS) entry which is preliminary data.</text>
</comment>
<gene>
    <name evidence="1" type="ORF">FYJ24_07090</name>
</gene>
<protein>
    <recommendedName>
        <fullName evidence="3">IrrE N-terminal-like domain-containing protein</fullName>
    </recommendedName>
</protein>
<dbReference type="Proteomes" id="UP000470875">
    <property type="component" value="Unassembled WGS sequence"/>
</dbReference>
<keyword evidence="2" id="KW-1185">Reference proteome</keyword>
<reference evidence="1 2" key="1">
    <citation type="submission" date="2019-08" db="EMBL/GenBank/DDBJ databases">
        <title>In-depth cultivation of the pig gut microbiome towards novel bacterial diversity and tailored functional studies.</title>
        <authorList>
            <person name="Wylensek D."/>
            <person name="Hitch T.C.A."/>
            <person name="Clavel T."/>
        </authorList>
    </citation>
    <scope>NUCLEOTIDE SEQUENCE [LARGE SCALE GENOMIC DNA]</scope>
    <source>
        <strain evidence="1 2">WB03_NA08</strain>
    </source>
</reference>
<dbReference type="EMBL" id="VULO01000007">
    <property type="protein sequence ID" value="MSS84533.1"/>
    <property type="molecule type" value="Genomic_DNA"/>
</dbReference>
<dbReference type="AlphaFoldDB" id="A0A6N7W7P9"/>
<dbReference type="RefSeq" id="WP_154544965.1">
    <property type="nucleotide sequence ID" value="NZ_VULO01000007.1"/>
</dbReference>
<organism evidence="1 2">
    <name type="scientific">Scrofimicrobium canadense</name>
    <dbReference type="NCBI Taxonomy" id="2652290"/>
    <lineage>
        <taxon>Bacteria</taxon>
        <taxon>Bacillati</taxon>
        <taxon>Actinomycetota</taxon>
        <taxon>Actinomycetes</taxon>
        <taxon>Actinomycetales</taxon>
        <taxon>Actinomycetaceae</taxon>
        <taxon>Scrofimicrobium</taxon>
    </lineage>
</organism>
<proteinExistence type="predicted"/>
<evidence type="ECO:0008006" key="3">
    <source>
        <dbReference type="Google" id="ProtNLM"/>
    </source>
</evidence>
<accession>A0A6N7W7P9</accession>
<evidence type="ECO:0000313" key="2">
    <source>
        <dbReference type="Proteomes" id="UP000470875"/>
    </source>
</evidence>